<evidence type="ECO:0000259" key="11">
    <source>
        <dbReference type="Pfam" id="PF17767"/>
    </source>
</evidence>
<keyword evidence="7 9" id="KW-0808">Transferase</keyword>
<dbReference type="InterPro" id="IPR006405">
    <property type="entry name" value="Nic_PRibTrfase_pncB"/>
</dbReference>
<dbReference type="Gene3D" id="3.20.140.10">
    <property type="entry name" value="nicotinate phosphoribosyltransferase"/>
    <property type="match status" value="1"/>
</dbReference>
<proteinExistence type="inferred from homology"/>
<dbReference type="NCBIfam" id="NF009131">
    <property type="entry name" value="PRK12484.1"/>
    <property type="match status" value="1"/>
</dbReference>
<sequence>MELHPALFVDKYELTMAQTYFFSGRAELPACFDYFFRTLPYEGGFLVFAGLGDLLELIEEFRFSQEDLAFLERDGFRSEFLSFLEGFSFRGSIYSFREGEIAFPHEPILRVEGSLLETQLIETLLLAVLNFQSLIATKAARVRLAAGERVVSDFGLRRAHGWGGIMASRAAVIGGCDSTSNMEAARRYGIPAVGTMAHSFVQSYDNELEAFREYARHNPDSCILLVDTYDTLGSGIPHAITVAKELEAAGHRLRGIRIDSGDLAYLSRKARRMLDEAGLTHVKIAVSNQLDERVVKSLLEQGAPIDIFGVGTRMVTGQPDAALDGVYKLSMCAGRPRMKISNTIVKTTLPGRKRAVRYANGDGGWVADGILLADEEGTHTIHHPYEPGKKLCVRDFETEELHHLVMEEGRRVGPAPTVQEIARYARERLAALPPEYKRFEYPHIYKVGVSRALRHLRDEIMAPYISREEEDV</sequence>
<evidence type="ECO:0000256" key="2">
    <source>
        <dbReference type="ARBA" id="ARBA00010897"/>
    </source>
</evidence>
<dbReference type="SUPFAM" id="SSF54675">
    <property type="entry name" value="Nicotinate/Quinolinate PRTase N-terminal domain-like"/>
    <property type="match status" value="1"/>
</dbReference>
<evidence type="ECO:0000256" key="8">
    <source>
        <dbReference type="ARBA" id="ARBA00048668"/>
    </source>
</evidence>
<gene>
    <name evidence="13" type="ordered locus">STHERM_c07040</name>
</gene>
<dbReference type="Pfam" id="PF04095">
    <property type="entry name" value="NAPRTase"/>
    <property type="match status" value="1"/>
</dbReference>
<dbReference type="Pfam" id="PF17956">
    <property type="entry name" value="NAPRTase_C"/>
    <property type="match status" value="1"/>
</dbReference>
<dbReference type="Gene3D" id="3.20.20.70">
    <property type="entry name" value="Aldolase class I"/>
    <property type="match status" value="1"/>
</dbReference>
<feature type="domain" description="Nicotinate phosphoribosyltransferase C-terminal" evidence="12">
    <location>
        <begin position="352"/>
        <end position="456"/>
    </location>
</feature>
<comment type="catalytic activity">
    <reaction evidence="8 9">
        <text>5-phospho-alpha-D-ribose 1-diphosphate + nicotinate + ATP + H2O = nicotinate beta-D-ribonucleotide + ADP + phosphate + diphosphate</text>
        <dbReference type="Rhea" id="RHEA:36163"/>
        <dbReference type="ChEBI" id="CHEBI:15377"/>
        <dbReference type="ChEBI" id="CHEBI:30616"/>
        <dbReference type="ChEBI" id="CHEBI:32544"/>
        <dbReference type="ChEBI" id="CHEBI:33019"/>
        <dbReference type="ChEBI" id="CHEBI:43474"/>
        <dbReference type="ChEBI" id="CHEBI:57502"/>
        <dbReference type="ChEBI" id="CHEBI:58017"/>
        <dbReference type="ChEBI" id="CHEBI:456216"/>
        <dbReference type="EC" id="6.3.4.21"/>
    </reaction>
</comment>
<dbReference type="InterPro" id="IPR041525">
    <property type="entry name" value="N/Namide_PRibTrfase"/>
</dbReference>
<name>E0RRG1_WINT6</name>
<accession>E0RRG1</accession>
<dbReference type="Pfam" id="PF17767">
    <property type="entry name" value="NAPRTase_N"/>
    <property type="match status" value="1"/>
</dbReference>
<feature type="domain" description="Nicotinate/nicotinamide phosphoribosyltransferase" evidence="10">
    <location>
        <begin position="152"/>
        <end position="349"/>
    </location>
</feature>
<dbReference type="PANTHER" id="PTHR11098">
    <property type="entry name" value="NICOTINATE PHOSPHORIBOSYLTRANSFERASE"/>
    <property type="match status" value="1"/>
</dbReference>
<reference evidence="13 14" key="2">
    <citation type="journal article" date="2010" name="J. Bacteriol.">
        <title>Genome sequence of the polysaccharide-degrading, thermophilic anaerobe Spirochaeta thermophila DSM 6192.</title>
        <authorList>
            <person name="Angelov A."/>
            <person name="Liebl S."/>
            <person name="Ballschmiter M."/>
            <person name="Bomeke M."/>
            <person name="Lehmann R."/>
            <person name="Liesegang H."/>
            <person name="Daniel R."/>
            <person name="Liebl W."/>
        </authorList>
    </citation>
    <scope>NUCLEOTIDE SEQUENCE [LARGE SCALE GENOMIC DNA]</scope>
    <source>
        <strain evidence="14">ATCC 49972 / DSM 6192 / RI 19.B1</strain>
    </source>
</reference>
<keyword evidence="5 9" id="KW-0436">Ligase</keyword>
<evidence type="ECO:0000259" key="12">
    <source>
        <dbReference type="Pfam" id="PF17956"/>
    </source>
</evidence>
<dbReference type="EMBL" id="CP001698">
    <property type="protein sequence ID" value="ADN01662.1"/>
    <property type="molecule type" value="Genomic_DNA"/>
</dbReference>
<dbReference type="FunFam" id="3.20.20.70:FF:000076">
    <property type="entry name" value="Nicotinate phosphoribosyltransferase"/>
    <property type="match status" value="1"/>
</dbReference>
<dbReference type="PaxDb" id="665571-STHERM_c07040"/>
<keyword evidence="6 9" id="KW-0662">Pyridine nucleotide biosynthesis</keyword>
<dbReference type="AlphaFoldDB" id="E0RRG1"/>
<evidence type="ECO:0000313" key="14">
    <source>
        <dbReference type="Proteomes" id="UP000001296"/>
    </source>
</evidence>
<dbReference type="KEGG" id="sta:STHERM_c07040"/>
<dbReference type="eggNOG" id="COG1488">
    <property type="taxonomic scope" value="Bacteria"/>
</dbReference>
<evidence type="ECO:0000259" key="10">
    <source>
        <dbReference type="Pfam" id="PF04095"/>
    </source>
</evidence>
<keyword evidence="4" id="KW-0597">Phosphoprotein</keyword>
<evidence type="ECO:0000256" key="1">
    <source>
        <dbReference type="ARBA" id="ARBA00004952"/>
    </source>
</evidence>
<dbReference type="SUPFAM" id="SSF51690">
    <property type="entry name" value="Nicotinate/Quinolinate PRTase C-terminal domain-like"/>
    <property type="match status" value="1"/>
</dbReference>
<evidence type="ECO:0000256" key="4">
    <source>
        <dbReference type="ARBA" id="ARBA00022553"/>
    </source>
</evidence>
<dbReference type="GO" id="GO:0034355">
    <property type="term" value="P:NAD+ biosynthetic process via the salvage pathway"/>
    <property type="evidence" value="ECO:0007669"/>
    <property type="project" value="UniProtKB-ARBA"/>
</dbReference>
<dbReference type="InterPro" id="IPR036068">
    <property type="entry name" value="Nicotinate_pribotase-like_C"/>
</dbReference>
<dbReference type="GO" id="GO:0047280">
    <property type="term" value="F:nicotinamide phosphoribosyltransferase activity"/>
    <property type="evidence" value="ECO:0007669"/>
    <property type="project" value="UniProtKB-ARBA"/>
</dbReference>
<dbReference type="NCBIfam" id="NF006695">
    <property type="entry name" value="PRK09243.1-2"/>
    <property type="match status" value="1"/>
</dbReference>
<protein>
    <recommendedName>
        <fullName evidence="3 9">Nicotinate phosphoribosyltransferase</fullName>
        <ecNumber evidence="3 9">6.3.4.21</ecNumber>
    </recommendedName>
</protein>
<comment type="similarity">
    <text evidence="2 9">Belongs to the NAPRTase family.</text>
</comment>
<dbReference type="GO" id="GO:0005829">
    <property type="term" value="C:cytosol"/>
    <property type="evidence" value="ECO:0007669"/>
    <property type="project" value="TreeGrafter"/>
</dbReference>
<evidence type="ECO:0000256" key="6">
    <source>
        <dbReference type="ARBA" id="ARBA00022642"/>
    </source>
</evidence>
<evidence type="ECO:0000256" key="9">
    <source>
        <dbReference type="RuleBase" id="RU365100"/>
    </source>
</evidence>
<dbReference type="InterPro" id="IPR007229">
    <property type="entry name" value="Nic_PRibTrfase-Fam"/>
</dbReference>
<dbReference type="InterPro" id="IPR040727">
    <property type="entry name" value="NAPRTase_N"/>
</dbReference>
<dbReference type="InterPro" id="IPR041619">
    <property type="entry name" value="NAPRTase_C"/>
</dbReference>
<evidence type="ECO:0000256" key="5">
    <source>
        <dbReference type="ARBA" id="ARBA00022598"/>
    </source>
</evidence>
<dbReference type="HOGENOM" id="CLU_025154_2_1_12"/>
<evidence type="ECO:0000313" key="13">
    <source>
        <dbReference type="EMBL" id="ADN01662.1"/>
    </source>
</evidence>
<organism evidence="13 14">
    <name type="scientific">Winmispira thermophila (strain ATCC 49972 / DSM 6192 / RI 19.B1)</name>
    <name type="common">Spirochaeta thermophila</name>
    <dbReference type="NCBI Taxonomy" id="665571"/>
    <lineage>
        <taxon>Bacteria</taxon>
        <taxon>Pseudomonadati</taxon>
        <taxon>Spirochaetota</taxon>
        <taxon>Spirochaetia</taxon>
        <taxon>Winmispirales</taxon>
        <taxon>Winmispiraceae</taxon>
        <taxon>Winmispira</taxon>
    </lineage>
</organism>
<dbReference type="PANTHER" id="PTHR11098:SF1">
    <property type="entry name" value="NICOTINATE PHOSPHORIBOSYLTRANSFERASE"/>
    <property type="match status" value="1"/>
</dbReference>
<reference key="1">
    <citation type="submission" date="2009-08" db="EMBL/GenBank/DDBJ databases">
        <title>The genome sequence of Spirochaeta thermophila DSM6192.</title>
        <authorList>
            <person name="Angelov A."/>
            <person name="Mientus M."/>
            <person name="Wittenberg S."/>
            <person name="Lehmann R."/>
            <person name="Liesegang H."/>
            <person name="Daniel R."/>
            <person name="Liebl W."/>
        </authorList>
    </citation>
    <scope>NUCLEOTIDE SEQUENCE</scope>
    <source>
        <strain>DSM 6192</strain>
    </source>
</reference>
<evidence type="ECO:0000256" key="7">
    <source>
        <dbReference type="ARBA" id="ARBA00022679"/>
    </source>
</evidence>
<feature type="domain" description="Nicotinate phosphoribosyltransferase N-terminal" evidence="11">
    <location>
        <begin position="7"/>
        <end position="130"/>
    </location>
</feature>
<comment type="PTM">
    <text evidence="9">Transiently phosphorylated on a His residue during the reaction cycle. Phosphorylation strongly increases the affinity for substrates and increases the rate of nicotinate D-ribonucleotide production. Dephosphorylation regenerates the low-affinity form of the enzyme, leading to product release.</text>
</comment>
<dbReference type="NCBIfam" id="TIGR01513">
    <property type="entry name" value="NAPRTase_put"/>
    <property type="match status" value="1"/>
</dbReference>
<dbReference type="EC" id="6.3.4.21" evidence="3 9"/>
<dbReference type="InterPro" id="IPR013785">
    <property type="entry name" value="Aldolase_TIM"/>
</dbReference>
<dbReference type="PIRSF" id="PIRSF000484">
    <property type="entry name" value="NAPRT"/>
    <property type="match status" value="1"/>
</dbReference>
<dbReference type="CDD" id="cd01570">
    <property type="entry name" value="NAPRTase_A"/>
    <property type="match status" value="1"/>
</dbReference>
<comment type="function">
    <text evidence="9">Catalyzes the first step in the biosynthesis of NAD from nicotinic acid, the ATP-dependent synthesis of beta-nicotinate D-ribonucleotide from nicotinate and 5-phospho-D-ribose 1-phosphate.</text>
</comment>
<comment type="pathway">
    <text evidence="1 9">Cofactor biosynthesis; NAD(+) biosynthesis; nicotinate D-ribonucleotide from nicotinate: step 1/1.</text>
</comment>
<dbReference type="RefSeq" id="WP_013313503.1">
    <property type="nucleotide sequence ID" value="NC_014484.1"/>
</dbReference>
<dbReference type="Proteomes" id="UP000001296">
    <property type="component" value="Chromosome"/>
</dbReference>
<dbReference type="UniPathway" id="UPA00253">
    <property type="reaction ID" value="UER00457"/>
</dbReference>
<dbReference type="GO" id="GO:0004516">
    <property type="term" value="F:nicotinate phosphoribosyltransferase activity"/>
    <property type="evidence" value="ECO:0007669"/>
    <property type="project" value="UniProtKB-UniRule"/>
</dbReference>
<evidence type="ECO:0000256" key="3">
    <source>
        <dbReference type="ARBA" id="ARBA00013236"/>
    </source>
</evidence>